<keyword evidence="5 7" id="KW-1133">Transmembrane helix</keyword>
<dbReference type="RefSeq" id="WP_122060219.1">
    <property type="nucleotide sequence ID" value="NZ_RFAQ01000113.1"/>
</dbReference>
<evidence type="ECO:0000256" key="5">
    <source>
        <dbReference type="ARBA" id="ARBA00022989"/>
    </source>
</evidence>
<keyword evidence="3 9" id="KW-0808">Transferase</keyword>
<proteinExistence type="inferred from homology"/>
<gene>
    <name evidence="9" type="ORF">D9O40_20560</name>
</gene>
<evidence type="ECO:0000256" key="7">
    <source>
        <dbReference type="SAM" id="Phobius"/>
    </source>
</evidence>
<organism evidence="9 10">
    <name type="scientific">Clostridium autoethanogenum</name>
    <dbReference type="NCBI Taxonomy" id="84023"/>
    <lineage>
        <taxon>Bacteria</taxon>
        <taxon>Bacillati</taxon>
        <taxon>Bacillota</taxon>
        <taxon>Clostridia</taxon>
        <taxon>Eubacteriales</taxon>
        <taxon>Clostridiaceae</taxon>
        <taxon>Clostridium</taxon>
    </lineage>
</organism>
<comment type="subcellular location">
    <subcellularLocation>
        <location evidence="1">Membrane</location>
        <topology evidence="1">Multi-pass membrane protein</topology>
    </subcellularLocation>
</comment>
<name>A0A3M0S3Y7_9CLOT</name>
<comment type="similarity">
    <text evidence="2">Belongs to the bacterial sugar transferase family.</text>
</comment>
<dbReference type="NCBIfam" id="TIGR03025">
    <property type="entry name" value="EPS_sugtrans"/>
    <property type="match status" value="1"/>
</dbReference>
<sequence>MTELQSRPMEVTVENMEKYKKSTAYYFVKRSIDLILSFIGIIAFSPMMLMVAIAIKLDSKGSVIFSQMRVGMNGKPFKMYKFRSMVDNAEDLLDNLRGKNEMTGPMFKIKKDPRITRVGKFIRRTSIDELPQLFNVIKGDMSLVGPRPNLPQEVIKFTEYQRKKLVVKPGLTCYWQVMGRSSIDFDDWMKLDLEYIKDRSTLLDIKLIFKTFGVFFGDENAS</sequence>
<evidence type="ECO:0000259" key="8">
    <source>
        <dbReference type="Pfam" id="PF02397"/>
    </source>
</evidence>
<dbReference type="GO" id="GO:0016780">
    <property type="term" value="F:phosphotransferase activity, for other substituted phosphate groups"/>
    <property type="evidence" value="ECO:0007669"/>
    <property type="project" value="TreeGrafter"/>
</dbReference>
<evidence type="ECO:0000256" key="6">
    <source>
        <dbReference type="ARBA" id="ARBA00023136"/>
    </source>
</evidence>
<dbReference type="AlphaFoldDB" id="A0A3M0S3Y7"/>
<comment type="caution">
    <text evidence="9">The sequence shown here is derived from an EMBL/GenBank/DDBJ whole genome shotgun (WGS) entry which is preliminary data.</text>
</comment>
<protein>
    <submittedName>
        <fullName evidence="9">Sugar transferase</fullName>
    </submittedName>
</protein>
<feature type="domain" description="Bacterial sugar transferase" evidence="8">
    <location>
        <begin position="29"/>
        <end position="216"/>
    </location>
</feature>
<evidence type="ECO:0000313" key="9">
    <source>
        <dbReference type="EMBL" id="RMC92320.1"/>
    </source>
</evidence>
<feature type="transmembrane region" description="Helical" evidence="7">
    <location>
        <begin position="34"/>
        <end position="55"/>
    </location>
</feature>
<dbReference type="PANTHER" id="PTHR30576:SF0">
    <property type="entry name" value="UNDECAPRENYL-PHOSPHATE N-ACETYLGALACTOSAMINYL 1-PHOSPHATE TRANSFERASE-RELATED"/>
    <property type="match status" value="1"/>
</dbReference>
<dbReference type="InterPro" id="IPR017475">
    <property type="entry name" value="EPS_sugar_tfrase"/>
</dbReference>
<dbReference type="GO" id="GO:0016020">
    <property type="term" value="C:membrane"/>
    <property type="evidence" value="ECO:0007669"/>
    <property type="project" value="UniProtKB-SubCell"/>
</dbReference>
<keyword evidence="4 7" id="KW-0812">Transmembrane</keyword>
<dbReference type="Proteomes" id="UP000277999">
    <property type="component" value="Unassembled WGS sequence"/>
</dbReference>
<dbReference type="EMBL" id="RFAQ01000113">
    <property type="protein sequence ID" value="RMC92320.1"/>
    <property type="molecule type" value="Genomic_DNA"/>
</dbReference>
<dbReference type="Pfam" id="PF02397">
    <property type="entry name" value="Bac_transf"/>
    <property type="match status" value="1"/>
</dbReference>
<accession>A0A3M0S3Y7</accession>
<reference evidence="9 10" key="1">
    <citation type="submission" date="2018-10" db="EMBL/GenBank/DDBJ databases">
        <title>Genome-centric metagenomics revealed C2 chemical producing, CO utilizing Clostridium with novel acetogenic gene cluster.</title>
        <authorList>
            <person name="Kang H."/>
            <person name="Park B."/>
            <person name="Choi I.G."/>
            <person name="Chang I.S."/>
        </authorList>
    </citation>
    <scope>NUCLEOTIDE SEQUENCE [LARGE SCALE GENOMIC DNA]</scope>
    <source>
        <strain evidence="9 10">H21-9</strain>
    </source>
</reference>
<dbReference type="PANTHER" id="PTHR30576">
    <property type="entry name" value="COLANIC BIOSYNTHESIS UDP-GLUCOSE LIPID CARRIER TRANSFERASE"/>
    <property type="match status" value="1"/>
</dbReference>
<dbReference type="InterPro" id="IPR003362">
    <property type="entry name" value="Bact_transf"/>
</dbReference>
<evidence type="ECO:0000256" key="1">
    <source>
        <dbReference type="ARBA" id="ARBA00004141"/>
    </source>
</evidence>
<evidence type="ECO:0000256" key="4">
    <source>
        <dbReference type="ARBA" id="ARBA00022692"/>
    </source>
</evidence>
<evidence type="ECO:0000256" key="3">
    <source>
        <dbReference type="ARBA" id="ARBA00022679"/>
    </source>
</evidence>
<evidence type="ECO:0000313" key="10">
    <source>
        <dbReference type="Proteomes" id="UP000277999"/>
    </source>
</evidence>
<keyword evidence="6 7" id="KW-0472">Membrane</keyword>
<evidence type="ECO:0000256" key="2">
    <source>
        <dbReference type="ARBA" id="ARBA00006464"/>
    </source>
</evidence>